<proteinExistence type="predicted"/>
<dbReference type="Pfam" id="PF07179">
    <property type="entry name" value="SseB"/>
    <property type="match status" value="1"/>
</dbReference>
<dbReference type="AlphaFoldDB" id="A0A1X7PAD3"/>
<organism evidence="3 4">
    <name type="scientific">Rathayibacter oskolensis</name>
    <dbReference type="NCBI Taxonomy" id="1891671"/>
    <lineage>
        <taxon>Bacteria</taxon>
        <taxon>Bacillati</taxon>
        <taxon>Actinomycetota</taxon>
        <taxon>Actinomycetes</taxon>
        <taxon>Micrococcales</taxon>
        <taxon>Microbacteriaceae</taxon>
        <taxon>Rathayibacter</taxon>
    </lineage>
</organism>
<evidence type="ECO:0000313" key="4">
    <source>
        <dbReference type="Proteomes" id="UP000193711"/>
    </source>
</evidence>
<accession>A0A1X7PAD3</accession>
<feature type="compositionally biased region" description="Basic and acidic residues" evidence="1">
    <location>
        <begin position="1"/>
        <end position="10"/>
    </location>
</feature>
<dbReference type="STRING" id="1891671.SAMN06295885_3005"/>
<evidence type="ECO:0000256" key="1">
    <source>
        <dbReference type="SAM" id="MobiDB-lite"/>
    </source>
</evidence>
<gene>
    <name evidence="3" type="ORF">SAMN06295885_3005</name>
</gene>
<name>A0A1X7PAD3_9MICO</name>
<keyword evidence="4" id="KW-1185">Reference proteome</keyword>
<feature type="domain" description="SseB protein N-terminal" evidence="2">
    <location>
        <begin position="42"/>
        <end position="165"/>
    </location>
</feature>
<evidence type="ECO:0000313" key="3">
    <source>
        <dbReference type="EMBL" id="SMH47534.1"/>
    </source>
</evidence>
<dbReference type="OrthoDB" id="5188303at2"/>
<dbReference type="EMBL" id="FXBM01000002">
    <property type="protein sequence ID" value="SMH47534.1"/>
    <property type="molecule type" value="Genomic_DNA"/>
</dbReference>
<dbReference type="RefSeq" id="WP_085477307.1">
    <property type="nucleotide sequence ID" value="NZ_FXBM01000002.1"/>
</dbReference>
<evidence type="ECO:0000259" key="2">
    <source>
        <dbReference type="Pfam" id="PF07179"/>
    </source>
</evidence>
<reference evidence="4" key="1">
    <citation type="submission" date="2017-04" db="EMBL/GenBank/DDBJ databases">
        <authorList>
            <person name="Varghese N."/>
            <person name="Submissions S."/>
        </authorList>
    </citation>
    <scope>NUCLEOTIDE SEQUENCE [LARGE SCALE GENOMIC DNA]</scope>
    <source>
        <strain evidence="4">VKM Ac-2121</strain>
    </source>
</reference>
<feature type="region of interest" description="Disordered" evidence="1">
    <location>
        <begin position="1"/>
        <end position="38"/>
    </location>
</feature>
<sequence length="263" mass="27808">MSHPSDDRAPSHLTDSAGTPWAGRHFEPSAAESDDGSAPGLLARALESFAAGECGAERVVDALRESRLLIPLVAHLGEEAEGVGGLRADKTQELSIVTVAGPDGRDVLPVFSSVDAMRRWDPSARPVPVDGRRAALAAVAEETELMVLDPASEHEFAVRRPALWAIAEGADWIPSPRDPRVLEALRASAEGEPSVVAVGVRPGDARQRLGGAELVVVLELHPGLDREALDELVARLGARWAADERIASSVDSMSLQLAAARAR</sequence>
<dbReference type="InterPro" id="IPR009839">
    <property type="entry name" value="SseB_N"/>
</dbReference>
<protein>
    <submittedName>
        <fullName evidence="3">SseB protein N-terminal domain-containing protein</fullName>
    </submittedName>
</protein>
<dbReference type="Proteomes" id="UP000193711">
    <property type="component" value="Unassembled WGS sequence"/>
</dbReference>